<keyword evidence="2" id="KW-1185">Reference proteome</keyword>
<comment type="caution">
    <text evidence="1">The sequence shown here is derived from an EMBL/GenBank/DDBJ whole genome shotgun (WGS) entry which is preliminary data.</text>
</comment>
<gene>
    <name evidence="1" type="ORF">PIB30_050748</name>
</gene>
<dbReference type="EMBL" id="JASCZI010060767">
    <property type="protein sequence ID" value="MED6135872.1"/>
    <property type="molecule type" value="Genomic_DNA"/>
</dbReference>
<reference evidence="1 2" key="1">
    <citation type="journal article" date="2023" name="Plants (Basel)">
        <title>Bridging the Gap: Combining Genomics and Transcriptomics Approaches to Understand Stylosanthes scabra, an Orphan Legume from the Brazilian Caatinga.</title>
        <authorList>
            <person name="Ferreira-Neto J.R.C."/>
            <person name="da Silva M.D."/>
            <person name="Binneck E."/>
            <person name="de Melo N.F."/>
            <person name="da Silva R.H."/>
            <person name="de Melo A.L.T.M."/>
            <person name="Pandolfi V."/>
            <person name="Bustamante F.O."/>
            <person name="Brasileiro-Vidal A.C."/>
            <person name="Benko-Iseppon A.M."/>
        </authorList>
    </citation>
    <scope>NUCLEOTIDE SEQUENCE [LARGE SCALE GENOMIC DNA]</scope>
    <source>
        <tissue evidence="1">Leaves</tissue>
    </source>
</reference>
<protein>
    <submittedName>
        <fullName evidence="1">Uncharacterized protein</fullName>
    </submittedName>
</protein>
<evidence type="ECO:0000313" key="1">
    <source>
        <dbReference type="EMBL" id="MED6135872.1"/>
    </source>
</evidence>
<accession>A0ABU6SHL8</accession>
<organism evidence="1 2">
    <name type="scientific">Stylosanthes scabra</name>
    <dbReference type="NCBI Taxonomy" id="79078"/>
    <lineage>
        <taxon>Eukaryota</taxon>
        <taxon>Viridiplantae</taxon>
        <taxon>Streptophyta</taxon>
        <taxon>Embryophyta</taxon>
        <taxon>Tracheophyta</taxon>
        <taxon>Spermatophyta</taxon>
        <taxon>Magnoliopsida</taxon>
        <taxon>eudicotyledons</taxon>
        <taxon>Gunneridae</taxon>
        <taxon>Pentapetalae</taxon>
        <taxon>rosids</taxon>
        <taxon>fabids</taxon>
        <taxon>Fabales</taxon>
        <taxon>Fabaceae</taxon>
        <taxon>Papilionoideae</taxon>
        <taxon>50 kb inversion clade</taxon>
        <taxon>dalbergioids sensu lato</taxon>
        <taxon>Dalbergieae</taxon>
        <taxon>Pterocarpus clade</taxon>
        <taxon>Stylosanthes</taxon>
    </lineage>
</organism>
<dbReference type="Proteomes" id="UP001341840">
    <property type="component" value="Unassembled WGS sequence"/>
</dbReference>
<proteinExistence type="predicted"/>
<name>A0ABU6SHL8_9FABA</name>
<sequence length="130" mass="14773">MHALDESGDKRLGCDLVDCRGKTLADKPRTLTHRKEGEEEKREWEIDGEKETLKEVLPPPVSFSVAMQSRCRHYNSSAVVLPSPMKKEPSSIIVVAAILERKEKPVEREIYFCRTLPLFSSLMAKKLSAF</sequence>
<evidence type="ECO:0000313" key="2">
    <source>
        <dbReference type="Proteomes" id="UP001341840"/>
    </source>
</evidence>